<feature type="transmembrane region" description="Helical" evidence="1">
    <location>
        <begin position="43"/>
        <end position="59"/>
    </location>
</feature>
<dbReference type="eggNOG" id="ENOG502THMR">
    <property type="taxonomic scope" value="Eukaryota"/>
</dbReference>
<dbReference type="Bgee" id="WBGene00014050">
    <property type="expression patterns" value="Expressed in pharyngeal muscle cell (C elegans)"/>
</dbReference>
<name>Q7YWM7_CAEEL</name>
<dbReference type="OrthoDB" id="10373437at2759"/>
<keyword evidence="1" id="KW-1133">Transmembrane helix</keyword>
<accession>Q7YWM7</accession>
<feature type="transmembrane region" description="Helical" evidence="1">
    <location>
        <begin position="65"/>
        <end position="86"/>
    </location>
</feature>
<dbReference type="AGR" id="WB:WBGene00014050"/>
<dbReference type="KEGG" id="cel:CELE_ZK666.12"/>
<dbReference type="RefSeq" id="NP_001022527.1">
    <property type="nucleotide sequence ID" value="NM_001027356.1"/>
</dbReference>
<protein>
    <submittedName>
        <fullName evidence="2">Uncharacterized protein</fullName>
    </submittedName>
</protein>
<reference evidence="2 3" key="1">
    <citation type="journal article" date="1998" name="Science">
        <title>Genome sequence of the nematode C. elegans: a platform for investigating biology.</title>
        <authorList>
            <consortium name="The C. elegans sequencing consortium"/>
            <person name="Sulson J.E."/>
            <person name="Waterston R."/>
        </authorList>
    </citation>
    <scope>NUCLEOTIDE SEQUENCE [LARGE SCALE GENOMIC DNA]</scope>
    <source>
        <strain evidence="2 3">Bristol N2</strain>
    </source>
</reference>
<evidence type="ECO:0000256" key="1">
    <source>
        <dbReference type="SAM" id="Phobius"/>
    </source>
</evidence>
<evidence type="ECO:0000313" key="3">
    <source>
        <dbReference type="Proteomes" id="UP000001940"/>
    </source>
</evidence>
<evidence type="ECO:0000313" key="2">
    <source>
        <dbReference type="EMBL" id="CAE18050.1"/>
    </source>
</evidence>
<dbReference type="UCSC" id="ZK666.12">
    <property type="organism name" value="c. elegans"/>
</dbReference>
<dbReference type="AlphaFoldDB" id="Q7YWM7"/>
<gene>
    <name evidence="2" type="ORF">CELE_ZK666.12</name>
    <name evidence="2 4" type="ORF">ZK666.12</name>
</gene>
<evidence type="ECO:0000313" key="4">
    <source>
        <dbReference type="WormBase" id="ZK666.12"/>
    </source>
</evidence>
<dbReference type="EMBL" id="BX284602">
    <property type="protein sequence ID" value="CAE18050.1"/>
    <property type="molecule type" value="Genomic_DNA"/>
</dbReference>
<dbReference type="Proteomes" id="UP000001940">
    <property type="component" value="Chromosome II"/>
</dbReference>
<feature type="transmembrane region" description="Helical" evidence="1">
    <location>
        <begin position="126"/>
        <end position="145"/>
    </location>
</feature>
<dbReference type="CTD" id="3565847"/>
<dbReference type="HOGENOM" id="CLU_1628561_0_0_1"/>
<organism evidence="2 3">
    <name type="scientific">Caenorhabditis elegans</name>
    <dbReference type="NCBI Taxonomy" id="6239"/>
    <lineage>
        <taxon>Eukaryota</taxon>
        <taxon>Metazoa</taxon>
        <taxon>Ecdysozoa</taxon>
        <taxon>Nematoda</taxon>
        <taxon>Chromadorea</taxon>
        <taxon>Rhabditida</taxon>
        <taxon>Rhabditina</taxon>
        <taxon>Rhabditomorpha</taxon>
        <taxon>Rhabditoidea</taxon>
        <taxon>Rhabditidae</taxon>
        <taxon>Peloderinae</taxon>
        <taxon>Caenorhabditis</taxon>
    </lineage>
</organism>
<keyword evidence="3" id="KW-1185">Reference proteome</keyword>
<dbReference type="InParanoid" id="Q7YWM7"/>
<sequence length="163" mass="19041">MKKMSISPIQGDIRPDVEELMEIKEEEEHDKQAEQQSSTTPKLVLIITIPYVIILPFFSKNLHDWYTTFLLCLFIGFTLDLVAIGVRFFSVLRPLSSIEAAALTAMVLFYAKYICEKYESPLSYSLFSLFCLFLLPAYYRCFLLLKFKTSHRKMFKSMVEDDF</sequence>
<keyword evidence="1" id="KW-0472">Membrane</keyword>
<dbReference type="OMA" id="LPAYYRC"/>
<dbReference type="FunCoup" id="Q7YWM7">
    <property type="interactions" value="268"/>
</dbReference>
<dbReference type="GeneID" id="3565847"/>
<proteinExistence type="predicted"/>
<dbReference type="WormBase" id="ZK666.12">
    <property type="protein sequence ID" value="CE35166"/>
    <property type="gene ID" value="WBGene00014050"/>
</dbReference>
<dbReference type="PaxDb" id="6239-ZK666.12"/>
<keyword evidence="1" id="KW-0812">Transmembrane</keyword>